<dbReference type="Proteomes" id="UP000663854">
    <property type="component" value="Unassembled WGS sequence"/>
</dbReference>
<sequence>MMPNSTVTYTILNKDDIFSLNSSITKNFHEHVKKPEDEEAKKNLNIEMPITTIKIGSIIDEKPIKSMKIILTNAKTIEKDIKMHLKRVLTISSFNCLISVLICTQTEAKLYKAFIVDATSAKIFYQRKKLSSFIMKT</sequence>
<evidence type="ECO:0000313" key="1">
    <source>
        <dbReference type="EMBL" id="CAF1312945.1"/>
    </source>
</evidence>
<proteinExistence type="predicted"/>
<evidence type="ECO:0000313" key="2">
    <source>
        <dbReference type="EMBL" id="CAF1581215.1"/>
    </source>
</evidence>
<gene>
    <name evidence="2" type="ORF">JXQ802_LOCUS46244</name>
    <name evidence="1" type="ORF">PYM288_LOCUS30510</name>
</gene>
<organism evidence="2 3">
    <name type="scientific">Rotaria sordida</name>
    <dbReference type="NCBI Taxonomy" id="392033"/>
    <lineage>
        <taxon>Eukaryota</taxon>
        <taxon>Metazoa</taxon>
        <taxon>Spiralia</taxon>
        <taxon>Gnathifera</taxon>
        <taxon>Rotifera</taxon>
        <taxon>Eurotatoria</taxon>
        <taxon>Bdelloidea</taxon>
        <taxon>Philodinida</taxon>
        <taxon>Philodinidae</taxon>
        <taxon>Rotaria</taxon>
    </lineage>
</organism>
<comment type="caution">
    <text evidence="2">The sequence shown here is derived from an EMBL/GenBank/DDBJ whole genome shotgun (WGS) entry which is preliminary data.</text>
</comment>
<dbReference type="AlphaFoldDB" id="A0A815Z7K4"/>
<dbReference type="Proteomes" id="UP000663870">
    <property type="component" value="Unassembled WGS sequence"/>
</dbReference>
<keyword evidence="3" id="KW-1185">Reference proteome</keyword>
<evidence type="ECO:0000313" key="3">
    <source>
        <dbReference type="Proteomes" id="UP000663870"/>
    </source>
</evidence>
<name>A0A815Z7K4_9BILA</name>
<dbReference type="EMBL" id="CAJNOL010004111">
    <property type="protein sequence ID" value="CAF1581215.1"/>
    <property type="molecule type" value="Genomic_DNA"/>
</dbReference>
<accession>A0A815Z7K4</accession>
<protein>
    <submittedName>
        <fullName evidence="2">Uncharacterized protein</fullName>
    </submittedName>
</protein>
<dbReference type="EMBL" id="CAJNOH010002845">
    <property type="protein sequence ID" value="CAF1312945.1"/>
    <property type="molecule type" value="Genomic_DNA"/>
</dbReference>
<reference evidence="2" key="1">
    <citation type="submission" date="2021-02" db="EMBL/GenBank/DDBJ databases">
        <authorList>
            <person name="Nowell W R."/>
        </authorList>
    </citation>
    <scope>NUCLEOTIDE SEQUENCE</scope>
</reference>